<dbReference type="Gene3D" id="2.130.10.10">
    <property type="entry name" value="YVTN repeat-like/Quinoprotein amine dehydrogenase"/>
    <property type="match status" value="1"/>
</dbReference>
<dbReference type="OrthoDB" id="1259151at2759"/>
<dbReference type="InterPro" id="IPR036047">
    <property type="entry name" value="F-box-like_dom_sf"/>
</dbReference>
<proteinExistence type="predicted"/>
<dbReference type="AlphaFoldDB" id="A0A9P7ZNC5"/>
<gene>
    <name evidence="2" type="ORF">F5Z01DRAFT_654502</name>
</gene>
<name>A0A9P7ZNC5_9HYPO</name>
<dbReference type="EMBL" id="MU251253">
    <property type="protein sequence ID" value="KAG9254673.1"/>
    <property type="molecule type" value="Genomic_DNA"/>
</dbReference>
<dbReference type="CDD" id="cd09917">
    <property type="entry name" value="F-box_SF"/>
    <property type="match status" value="1"/>
</dbReference>
<dbReference type="InterPro" id="IPR001810">
    <property type="entry name" value="F-box_dom"/>
</dbReference>
<feature type="domain" description="F-box" evidence="1">
    <location>
        <begin position="14"/>
        <end position="60"/>
    </location>
</feature>
<dbReference type="RefSeq" id="XP_046118597.1">
    <property type="nucleotide sequence ID" value="XM_046263430.1"/>
</dbReference>
<dbReference type="SUPFAM" id="SSF81383">
    <property type="entry name" value="F-box domain"/>
    <property type="match status" value="1"/>
</dbReference>
<dbReference type="PROSITE" id="PS50181">
    <property type="entry name" value="FBOX"/>
    <property type="match status" value="1"/>
</dbReference>
<evidence type="ECO:0000313" key="3">
    <source>
        <dbReference type="Proteomes" id="UP000887229"/>
    </source>
</evidence>
<dbReference type="GeneID" id="70294333"/>
<dbReference type="Pfam" id="PF00646">
    <property type="entry name" value="F-box"/>
    <property type="match status" value="1"/>
</dbReference>
<protein>
    <recommendedName>
        <fullName evidence="1">F-box domain-containing protein</fullName>
    </recommendedName>
</protein>
<keyword evidence="3" id="KW-1185">Reference proteome</keyword>
<comment type="caution">
    <text evidence="2">The sequence shown here is derived from an EMBL/GenBank/DDBJ whole genome shotgun (WGS) entry which is preliminary data.</text>
</comment>
<sequence length="606" mass="66555">MDSLSTSLANASMRTSLNDLPEDLILDIITHLPHASHIANLSQTSRYAHSIVERAGWKKFSRQSFPSLALDGTSAFPGRVLADRLTYLDMCWEKRAFVFHSYKELAPPRSGRRWKGKQTVGFYPVIGGGLVGQGDELVAWGAGEDLVTRYTPCGLSSPHQWSRLEGKSIGQSAGFGDITALSVLDRGSGPEALVGRANGQMRLITVAGEDFGQLGQQLLPHEQTVESHHEEISRMKIGSPAQVAISATQWHPKNNLIASCQGSSLTLYDLSDHDSEYIQSVAHYDMATGGPDDELSLLKSAKFLGKNSIACALGNTRKPLRFGTITPSGLVFPTTSETPDTRPWDIFGSLDAEGKTAVRAIETVGNGTSESLLLSAWDDGTFRLTDRRTPSSYVMMYRDRCWQTYDSASSLLVYGTQRFVAGGKSAANVRIYDFRNPKPYHYADALPCIDKCPPPIPPYDHSPGYTARARCSGSHKCTYHFQSRRDVYRSDVTLYMGDSSVGNVYALAKTSDIASSFFVGTQGAVTEVGLRLAEDVTAKDLMSKNAPDGWRVGKPSGTIAMSEDGMGACVRSEWRMETQGFLGLKKQNRRARKRDYTRRLDSAYYD</sequence>
<evidence type="ECO:0000313" key="2">
    <source>
        <dbReference type="EMBL" id="KAG9254673.1"/>
    </source>
</evidence>
<dbReference type="InterPro" id="IPR036322">
    <property type="entry name" value="WD40_repeat_dom_sf"/>
</dbReference>
<organism evidence="2 3">
    <name type="scientific">Emericellopsis atlantica</name>
    <dbReference type="NCBI Taxonomy" id="2614577"/>
    <lineage>
        <taxon>Eukaryota</taxon>
        <taxon>Fungi</taxon>
        <taxon>Dikarya</taxon>
        <taxon>Ascomycota</taxon>
        <taxon>Pezizomycotina</taxon>
        <taxon>Sordariomycetes</taxon>
        <taxon>Hypocreomycetidae</taxon>
        <taxon>Hypocreales</taxon>
        <taxon>Bionectriaceae</taxon>
        <taxon>Emericellopsis</taxon>
    </lineage>
</organism>
<accession>A0A9P7ZNC5</accession>
<evidence type="ECO:0000259" key="1">
    <source>
        <dbReference type="PROSITE" id="PS50181"/>
    </source>
</evidence>
<reference evidence="2" key="1">
    <citation type="journal article" date="2021" name="IMA Fungus">
        <title>Genomic characterization of three marine fungi, including Emericellopsis atlantica sp. nov. with signatures of a generalist lifestyle and marine biomass degradation.</title>
        <authorList>
            <person name="Hagestad O.C."/>
            <person name="Hou L."/>
            <person name="Andersen J.H."/>
            <person name="Hansen E.H."/>
            <person name="Altermark B."/>
            <person name="Li C."/>
            <person name="Kuhnert E."/>
            <person name="Cox R.J."/>
            <person name="Crous P.W."/>
            <person name="Spatafora J.W."/>
            <person name="Lail K."/>
            <person name="Amirebrahimi M."/>
            <person name="Lipzen A."/>
            <person name="Pangilinan J."/>
            <person name="Andreopoulos W."/>
            <person name="Hayes R.D."/>
            <person name="Ng V."/>
            <person name="Grigoriev I.V."/>
            <person name="Jackson S.A."/>
            <person name="Sutton T.D.S."/>
            <person name="Dobson A.D.W."/>
            <person name="Rama T."/>
        </authorList>
    </citation>
    <scope>NUCLEOTIDE SEQUENCE</scope>
    <source>
        <strain evidence="2">TS7</strain>
    </source>
</reference>
<dbReference type="InterPro" id="IPR015943">
    <property type="entry name" value="WD40/YVTN_repeat-like_dom_sf"/>
</dbReference>
<dbReference type="Proteomes" id="UP000887229">
    <property type="component" value="Unassembled WGS sequence"/>
</dbReference>
<dbReference type="SUPFAM" id="SSF50978">
    <property type="entry name" value="WD40 repeat-like"/>
    <property type="match status" value="1"/>
</dbReference>